<proteinExistence type="predicted"/>
<feature type="compositionally biased region" description="Basic residues" evidence="1">
    <location>
        <begin position="38"/>
        <end position="47"/>
    </location>
</feature>
<feature type="compositionally biased region" description="Low complexity" evidence="1">
    <location>
        <begin position="118"/>
        <end position="132"/>
    </location>
</feature>
<evidence type="ECO:0000256" key="2">
    <source>
        <dbReference type="SAM" id="SignalP"/>
    </source>
</evidence>
<evidence type="ECO:0000313" key="3">
    <source>
        <dbReference type="EMBL" id="KRF85179.1"/>
    </source>
</evidence>
<sequence length="168" mass="19212">MKVPFAILLLVIVTNFFIVEGHRNKVKNHNLPDDHQQHHPSRHHGHNLRAQRKKHLFKRRNAATQNNDAMQNVEHRALPLAIHIGLVLVPILINLFTPPSRPPPRPPPPRPPPPRPTTRPTTTKPTLPTKSTTEYDSNADWYPDYTKESDSSSESYSTEDAQPFGRKK</sequence>
<name>A0A0Q9WWE6_DROVI</name>
<protein>
    <submittedName>
        <fullName evidence="3">Uncharacterized protein</fullName>
    </submittedName>
</protein>
<evidence type="ECO:0000313" key="4">
    <source>
        <dbReference type="Proteomes" id="UP000008792"/>
    </source>
</evidence>
<accession>A0A0Q9WWE6</accession>
<feature type="chain" id="PRO_5006387207" evidence="2">
    <location>
        <begin position="22"/>
        <end position="168"/>
    </location>
</feature>
<dbReference type="Proteomes" id="UP000008792">
    <property type="component" value="Unassembled WGS sequence"/>
</dbReference>
<feature type="region of interest" description="Disordered" evidence="1">
    <location>
        <begin position="96"/>
        <end position="168"/>
    </location>
</feature>
<dbReference type="AlphaFoldDB" id="A0A0Q9WWE6"/>
<keyword evidence="4" id="KW-1185">Reference proteome</keyword>
<dbReference type="InParanoid" id="A0A0Q9WWE6"/>
<dbReference type="EMBL" id="CH940647">
    <property type="protein sequence ID" value="KRF85179.1"/>
    <property type="molecule type" value="Genomic_DNA"/>
</dbReference>
<feature type="signal peptide" evidence="2">
    <location>
        <begin position="1"/>
        <end position="21"/>
    </location>
</feature>
<evidence type="ECO:0000256" key="1">
    <source>
        <dbReference type="SAM" id="MobiDB-lite"/>
    </source>
</evidence>
<organism evidence="3 4">
    <name type="scientific">Drosophila virilis</name>
    <name type="common">Fruit fly</name>
    <dbReference type="NCBI Taxonomy" id="7244"/>
    <lineage>
        <taxon>Eukaryota</taxon>
        <taxon>Metazoa</taxon>
        <taxon>Ecdysozoa</taxon>
        <taxon>Arthropoda</taxon>
        <taxon>Hexapoda</taxon>
        <taxon>Insecta</taxon>
        <taxon>Pterygota</taxon>
        <taxon>Neoptera</taxon>
        <taxon>Endopterygota</taxon>
        <taxon>Diptera</taxon>
        <taxon>Brachycera</taxon>
        <taxon>Muscomorpha</taxon>
        <taxon>Ephydroidea</taxon>
        <taxon>Drosophilidae</taxon>
        <taxon>Drosophila</taxon>
    </lineage>
</organism>
<keyword evidence="2" id="KW-0732">Signal</keyword>
<feature type="region of interest" description="Disordered" evidence="1">
    <location>
        <begin position="28"/>
        <end position="47"/>
    </location>
</feature>
<reference evidence="3 4" key="1">
    <citation type="journal article" date="2007" name="Nature">
        <title>Evolution of genes and genomes on the Drosophila phylogeny.</title>
        <authorList>
            <consortium name="Drosophila 12 Genomes Consortium"/>
            <person name="Clark A.G."/>
            <person name="Eisen M.B."/>
            <person name="Smith D.R."/>
            <person name="Bergman C.M."/>
            <person name="Oliver B."/>
            <person name="Markow T.A."/>
            <person name="Kaufman T.C."/>
            <person name="Kellis M."/>
            <person name="Gelbart W."/>
            <person name="Iyer V.N."/>
            <person name="Pollard D.A."/>
            <person name="Sackton T.B."/>
            <person name="Larracuente A.M."/>
            <person name="Singh N.D."/>
            <person name="Abad J.P."/>
            <person name="Abt D.N."/>
            <person name="Adryan B."/>
            <person name="Aguade M."/>
            <person name="Akashi H."/>
            <person name="Anderson W.W."/>
            <person name="Aquadro C.F."/>
            <person name="Ardell D.H."/>
            <person name="Arguello R."/>
            <person name="Artieri C.G."/>
            <person name="Barbash D.A."/>
            <person name="Barker D."/>
            <person name="Barsanti P."/>
            <person name="Batterham P."/>
            <person name="Batzoglou S."/>
            <person name="Begun D."/>
            <person name="Bhutkar A."/>
            <person name="Blanco E."/>
            <person name="Bosak S.A."/>
            <person name="Bradley R.K."/>
            <person name="Brand A.D."/>
            <person name="Brent M.R."/>
            <person name="Brooks A.N."/>
            <person name="Brown R.H."/>
            <person name="Butlin R.K."/>
            <person name="Caggese C."/>
            <person name="Calvi B.R."/>
            <person name="Bernardo de Carvalho A."/>
            <person name="Caspi A."/>
            <person name="Castrezana S."/>
            <person name="Celniker S.E."/>
            <person name="Chang J.L."/>
            <person name="Chapple C."/>
            <person name="Chatterji S."/>
            <person name="Chinwalla A."/>
            <person name="Civetta A."/>
            <person name="Clifton S.W."/>
            <person name="Comeron J.M."/>
            <person name="Costello J.C."/>
            <person name="Coyne J.A."/>
            <person name="Daub J."/>
            <person name="David R.G."/>
            <person name="Delcher A.L."/>
            <person name="Delehaunty K."/>
            <person name="Do C.B."/>
            <person name="Ebling H."/>
            <person name="Edwards K."/>
            <person name="Eickbush T."/>
            <person name="Evans J.D."/>
            <person name="Filipski A."/>
            <person name="Findeiss S."/>
            <person name="Freyhult E."/>
            <person name="Fulton L."/>
            <person name="Fulton R."/>
            <person name="Garcia A.C."/>
            <person name="Gardiner A."/>
            <person name="Garfield D.A."/>
            <person name="Garvin B.E."/>
            <person name="Gibson G."/>
            <person name="Gilbert D."/>
            <person name="Gnerre S."/>
            <person name="Godfrey J."/>
            <person name="Good R."/>
            <person name="Gotea V."/>
            <person name="Gravely B."/>
            <person name="Greenberg A.J."/>
            <person name="Griffiths-Jones S."/>
            <person name="Gross S."/>
            <person name="Guigo R."/>
            <person name="Gustafson E.A."/>
            <person name="Haerty W."/>
            <person name="Hahn M.W."/>
            <person name="Halligan D.L."/>
            <person name="Halpern A.L."/>
            <person name="Halter G.M."/>
            <person name="Han M.V."/>
            <person name="Heger A."/>
            <person name="Hillier L."/>
            <person name="Hinrichs A.S."/>
            <person name="Holmes I."/>
            <person name="Hoskins R.A."/>
            <person name="Hubisz M.J."/>
            <person name="Hultmark D."/>
            <person name="Huntley M.A."/>
            <person name="Jaffe D.B."/>
            <person name="Jagadeeshan S."/>
            <person name="Jeck W.R."/>
            <person name="Johnson J."/>
            <person name="Jones C.D."/>
            <person name="Jordan W.C."/>
            <person name="Karpen G.H."/>
            <person name="Kataoka E."/>
            <person name="Keightley P.D."/>
            <person name="Kheradpour P."/>
            <person name="Kirkness E.F."/>
            <person name="Koerich L.B."/>
            <person name="Kristiansen K."/>
            <person name="Kudrna D."/>
            <person name="Kulathinal R.J."/>
            <person name="Kumar S."/>
            <person name="Kwok R."/>
            <person name="Lander E."/>
            <person name="Langley C.H."/>
            <person name="Lapoint R."/>
            <person name="Lazzaro B.P."/>
            <person name="Lee S.J."/>
            <person name="Levesque L."/>
            <person name="Li R."/>
            <person name="Lin C.F."/>
            <person name="Lin M.F."/>
            <person name="Lindblad-Toh K."/>
            <person name="Llopart A."/>
            <person name="Long M."/>
            <person name="Low L."/>
            <person name="Lozovsky E."/>
            <person name="Lu J."/>
            <person name="Luo M."/>
            <person name="Machado C.A."/>
            <person name="Makalowski W."/>
            <person name="Marzo M."/>
            <person name="Matsuda M."/>
            <person name="Matzkin L."/>
            <person name="McAllister B."/>
            <person name="McBride C.S."/>
            <person name="McKernan B."/>
            <person name="McKernan K."/>
            <person name="Mendez-Lago M."/>
            <person name="Minx P."/>
            <person name="Mollenhauer M.U."/>
            <person name="Montooth K."/>
            <person name="Mount S.M."/>
            <person name="Mu X."/>
            <person name="Myers E."/>
            <person name="Negre B."/>
            <person name="Newfeld S."/>
            <person name="Nielsen R."/>
            <person name="Noor M.A."/>
            <person name="O'Grady P."/>
            <person name="Pachter L."/>
            <person name="Papaceit M."/>
            <person name="Parisi M.J."/>
            <person name="Parisi M."/>
            <person name="Parts L."/>
            <person name="Pedersen J.S."/>
            <person name="Pesole G."/>
            <person name="Phillippy A.M."/>
            <person name="Ponting C.P."/>
            <person name="Pop M."/>
            <person name="Porcelli D."/>
            <person name="Powell J.R."/>
            <person name="Prohaska S."/>
            <person name="Pruitt K."/>
            <person name="Puig M."/>
            <person name="Quesneville H."/>
            <person name="Ram K.R."/>
            <person name="Rand D."/>
            <person name="Rasmussen M.D."/>
            <person name="Reed L.K."/>
            <person name="Reenan R."/>
            <person name="Reily A."/>
            <person name="Remington K.A."/>
            <person name="Rieger T.T."/>
            <person name="Ritchie M.G."/>
            <person name="Robin C."/>
            <person name="Rogers Y.H."/>
            <person name="Rohde C."/>
            <person name="Rozas J."/>
            <person name="Rubenfield M.J."/>
            <person name="Ruiz A."/>
            <person name="Russo S."/>
            <person name="Salzberg S.L."/>
            <person name="Sanchez-Gracia A."/>
            <person name="Saranga D.J."/>
            <person name="Sato H."/>
            <person name="Schaeffer S.W."/>
            <person name="Schatz M.C."/>
            <person name="Schlenke T."/>
            <person name="Schwartz R."/>
            <person name="Segarra C."/>
            <person name="Singh R.S."/>
            <person name="Sirot L."/>
            <person name="Sirota M."/>
            <person name="Sisneros N.B."/>
            <person name="Smith C.D."/>
            <person name="Smith T.F."/>
            <person name="Spieth J."/>
            <person name="Stage D.E."/>
            <person name="Stark A."/>
            <person name="Stephan W."/>
            <person name="Strausberg R.L."/>
            <person name="Strempel S."/>
            <person name="Sturgill D."/>
            <person name="Sutton G."/>
            <person name="Sutton G.G."/>
            <person name="Tao W."/>
            <person name="Teichmann S."/>
            <person name="Tobari Y.N."/>
            <person name="Tomimura Y."/>
            <person name="Tsolas J.M."/>
            <person name="Valente V.L."/>
            <person name="Venter E."/>
            <person name="Venter J.C."/>
            <person name="Vicario S."/>
            <person name="Vieira F.G."/>
            <person name="Vilella A.J."/>
            <person name="Villasante A."/>
            <person name="Walenz B."/>
            <person name="Wang J."/>
            <person name="Wasserman M."/>
            <person name="Watts T."/>
            <person name="Wilson D."/>
            <person name="Wilson R.K."/>
            <person name="Wing R.A."/>
            <person name="Wolfner M.F."/>
            <person name="Wong A."/>
            <person name="Wong G.K."/>
            <person name="Wu C.I."/>
            <person name="Wu G."/>
            <person name="Yamamoto D."/>
            <person name="Yang H.P."/>
            <person name="Yang S.P."/>
            <person name="Yorke J.A."/>
            <person name="Yoshida K."/>
            <person name="Zdobnov E."/>
            <person name="Zhang P."/>
            <person name="Zhang Y."/>
            <person name="Zimin A.V."/>
            <person name="Baldwin J."/>
            <person name="Abdouelleil A."/>
            <person name="Abdulkadir J."/>
            <person name="Abebe A."/>
            <person name="Abera B."/>
            <person name="Abreu J."/>
            <person name="Acer S.C."/>
            <person name="Aftuck L."/>
            <person name="Alexander A."/>
            <person name="An P."/>
            <person name="Anderson E."/>
            <person name="Anderson S."/>
            <person name="Arachi H."/>
            <person name="Azer M."/>
            <person name="Bachantsang P."/>
            <person name="Barry A."/>
            <person name="Bayul T."/>
            <person name="Berlin A."/>
            <person name="Bessette D."/>
            <person name="Bloom T."/>
            <person name="Blye J."/>
            <person name="Boguslavskiy L."/>
            <person name="Bonnet C."/>
            <person name="Boukhgalter B."/>
            <person name="Bourzgui I."/>
            <person name="Brown A."/>
            <person name="Cahill P."/>
            <person name="Channer S."/>
            <person name="Cheshatsang Y."/>
            <person name="Chuda L."/>
            <person name="Citroen M."/>
            <person name="Collymore A."/>
            <person name="Cooke P."/>
            <person name="Costello M."/>
            <person name="D'Aco K."/>
            <person name="Daza R."/>
            <person name="De Haan G."/>
            <person name="DeGray S."/>
            <person name="DeMaso C."/>
            <person name="Dhargay N."/>
            <person name="Dooley K."/>
            <person name="Dooley E."/>
            <person name="Doricent M."/>
            <person name="Dorje P."/>
            <person name="Dorjee K."/>
            <person name="Dupes A."/>
            <person name="Elong R."/>
            <person name="Falk J."/>
            <person name="Farina A."/>
            <person name="Faro S."/>
            <person name="Ferguson D."/>
            <person name="Fisher S."/>
            <person name="Foley C.D."/>
            <person name="Franke A."/>
            <person name="Friedrich D."/>
            <person name="Gadbois L."/>
            <person name="Gearin G."/>
            <person name="Gearin C.R."/>
            <person name="Giannoukos G."/>
            <person name="Goode T."/>
            <person name="Graham J."/>
            <person name="Grandbois E."/>
            <person name="Grewal S."/>
            <person name="Gyaltsen K."/>
            <person name="Hafez N."/>
            <person name="Hagos B."/>
            <person name="Hall J."/>
            <person name="Henson C."/>
            <person name="Hollinger A."/>
            <person name="Honan T."/>
            <person name="Huard M.D."/>
            <person name="Hughes L."/>
            <person name="Hurhula B."/>
            <person name="Husby M.E."/>
            <person name="Kamat A."/>
            <person name="Kanga B."/>
            <person name="Kashin S."/>
            <person name="Khazanovich D."/>
            <person name="Kisner P."/>
            <person name="Lance K."/>
            <person name="Lara M."/>
            <person name="Lee W."/>
            <person name="Lennon N."/>
            <person name="Letendre F."/>
            <person name="LeVine R."/>
            <person name="Lipovsky A."/>
            <person name="Liu X."/>
            <person name="Liu J."/>
            <person name="Liu S."/>
            <person name="Lokyitsang T."/>
            <person name="Lokyitsang Y."/>
            <person name="Lubonja R."/>
            <person name="Lui A."/>
            <person name="MacDonald P."/>
            <person name="Magnisalis V."/>
            <person name="Maru K."/>
            <person name="Matthews C."/>
            <person name="McCusker W."/>
            <person name="McDonough S."/>
            <person name="Mehta T."/>
            <person name="Meldrim J."/>
            <person name="Meneus L."/>
            <person name="Mihai O."/>
            <person name="Mihalev A."/>
            <person name="Mihova T."/>
            <person name="Mittelman R."/>
            <person name="Mlenga V."/>
            <person name="Montmayeur A."/>
            <person name="Mulrain L."/>
            <person name="Navidi A."/>
            <person name="Naylor J."/>
            <person name="Negash T."/>
            <person name="Nguyen T."/>
            <person name="Nguyen N."/>
            <person name="Nicol R."/>
            <person name="Norbu C."/>
            <person name="Norbu N."/>
            <person name="Novod N."/>
            <person name="O'Neill B."/>
            <person name="Osman S."/>
            <person name="Markiewicz E."/>
            <person name="Oyono O.L."/>
            <person name="Patti C."/>
            <person name="Phunkhang P."/>
            <person name="Pierre F."/>
            <person name="Priest M."/>
            <person name="Raghuraman S."/>
            <person name="Rege F."/>
            <person name="Reyes R."/>
            <person name="Rise C."/>
            <person name="Rogov P."/>
            <person name="Ross K."/>
            <person name="Ryan E."/>
            <person name="Settipalli S."/>
            <person name="Shea T."/>
            <person name="Sherpa N."/>
            <person name="Shi L."/>
            <person name="Shih D."/>
            <person name="Sparrow T."/>
            <person name="Spaulding J."/>
            <person name="Stalker J."/>
            <person name="Stange-Thomann N."/>
            <person name="Stavropoulos S."/>
            <person name="Stone C."/>
            <person name="Strader C."/>
            <person name="Tesfaye S."/>
            <person name="Thomson T."/>
            <person name="Thoulutsang Y."/>
            <person name="Thoulutsang D."/>
            <person name="Topham K."/>
            <person name="Topping I."/>
            <person name="Tsamla T."/>
            <person name="Vassiliev H."/>
            <person name="Vo A."/>
            <person name="Wangchuk T."/>
            <person name="Wangdi T."/>
            <person name="Weiand M."/>
            <person name="Wilkinson J."/>
            <person name="Wilson A."/>
            <person name="Yadav S."/>
            <person name="Young G."/>
            <person name="Yu Q."/>
            <person name="Zembek L."/>
            <person name="Zhong D."/>
            <person name="Zimmer A."/>
            <person name="Zwirko Z."/>
            <person name="Jaffe D.B."/>
            <person name="Alvarez P."/>
            <person name="Brockman W."/>
            <person name="Butler J."/>
            <person name="Chin C."/>
            <person name="Gnerre S."/>
            <person name="Grabherr M."/>
            <person name="Kleber M."/>
            <person name="Mauceli E."/>
            <person name="MacCallum I."/>
        </authorList>
    </citation>
    <scope>NUCLEOTIDE SEQUENCE [LARGE SCALE GENOMIC DNA]</scope>
    <source>
        <strain evidence="4">Tucson 15010-1051.87</strain>
    </source>
</reference>
<gene>
    <name evidence="3" type="primary">Dvir\GJ26374</name>
    <name evidence="3" type="ORF">Dvir_GJ26374</name>
</gene>
<feature type="compositionally biased region" description="Pro residues" evidence="1">
    <location>
        <begin position="99"/>
        <end position="117"/>
    </location>
</feature>